<name>A0ABV7T2W6_9SPHN</name>
<dbReference type="InterPro" id="IPR036390">
    <property type="entry name" value="WH_DNA-bd_sf"/>
</dbReference>
<dbReference type="SUPFAM" id="SSF46785">
    <property type="entry name" value="Winged helix' DNA-binding domain"/>
    <property type="match status" value="1"/>
</dbReference>
<sequence>MTADPSPPKFEFFDRITMTSGDSPGPLYLQLQDAIRQRIEDGDLKPRATLPPEREISARLDISRITVRKAISGLVEEGLLVRQQGSGTYVASRIDKQYATITSFSEDMAASGRTVTSEWVERGSGRITSEEALVFGESLGSRVLRFHRVRCADGEAMAIEMTTVPSFALSSVDEVGASLYAALEAHGNRPVRALQRLRAVSFDAAQAELLGTVVDAPALYIERRGFNVRDQMIEFTKSWYRGDSYDFISEINGS</sequence>
<dbReference type="SMART" id="SM00866">
    <property type="entry name" value="UTRA"/>
    <property type="match status" value="1"/>
</dbReference>
<evidence type="ECO:0000256" key="2">
    <source>
        <dbReference type="ARBA" id="ARBA00023125"/>
    </source>
</evidence>
<dbReference type="Pfam" id="PF00392">
    <property type="entry name" value="GntR"/>
    <property type="match status" value="1"/>
</dbReference>
<dbReference type="PROSITE" id="PS50949">
    <property type="entry name" value="HTH_GNTR"/>
    <property type="match status" value="1"/>
</dbReference>
<dbReference type="PANTHER" id="PTHR44846">
    <property type="entry name" value="MANNOSYL-D-GLYCERATE TRANSPORT/METABOLISM SYSTEM REPRESSOR MNGR-RELATED"/>
    <property type="match status" value="1"/>
</dbReference>
<dbReference type="SMART" id="SM00345">
    <property type="entry name" value="HTH_GNTR"/>
    <property type="match status" value="1"/>
</dbReference>
<proteinExistence type="predicted"/>
<dbReference type="Gene3D" id="3.40.1410.10">
    <property type="entry name" value="Chorismate lyase-like"/>
    <property type="match status" value="1"/>
</dbReference>
<dbReference type="Gene3D" id="1.10.10.10">
    <property type="entry name" value="Winged helix-like DNA-binding domain superfamily/Winged helix DNA-binding domain"/>
    <property type="match status" value="1"/>
</dbReference>
<feature type="domain" description="HTH gntR-type" evidence="4">
    <location>
        <begin position="25"/>
        <end position="93"/>
    </location>
</feature>
<gene>
    <name evidence="5" type="ORF">ACFONA_17570</name>
</gene>
<dbReference type="PRINTS" id="PR00035">
    <property type="entry name" value="HTHGNTR"/>
</dbReference>
<dbReference type="CDD" id="cd07377">
    <property type="entry name" value="WHTH_GntR"/>
    <property type="match status" value="1"/>
</dbReference>
<evidence type="ECO:0000313" key="6">
    <source>
        <dbReference type="Proteomes" id="UP001595713"/>
    </source>
</evidence>
<comment type="caution">
    <text evidence="5">The sequence shown here is derived from an EMBL/GenBank/DDBJ whole genome shotgun (WGS) entry which is preliminary data.</text>
</comment>
<organism evidence="5 6">
    <name type="scientific">Sphingomonas hylomeconis</name>
    <dbReference type="NCBI Taxonomy" id="1395958"/>
    <lineage>
        <taxon>Bacteria</taxon>
        <taxon>Pseudomonadati</taxon>
        <taxon>Pseudomonadota</taxon>
        <taxon>Alphaproteobacteria</taxon>
        <taxon>Sphingomonadales</taxon>
        <taxon>Sphingomonadaceae</taxon>
        <taxon>Sphingomonas</taxon>
    </lineage>
</organism>
<dbReference type="RefSeq" id="WP_380817347.1">
    <property type="nucleotide sequence ID" value="NZ_JANQBK010000008.1"/>
</dbReference>
<reference evidence="6" key="1">
    <citation type="journal article" date="2019" name="Int. J. Syst. Evol. Microbiol.">
        <title>The Global Catalogue of Microorganisms (GCM) 10K type strain sequencing project: providing services to taxonomists for standard genome sequencing and annotation.</title>
        <authorList>
            <consortium name="The Broad Institute Genomics Platform"/>
            <consortium name="The Broad Institute Genome Sequencing Center for Infectious Disease"/>
            <person name="Wu L."/>
            <person name="Ma J."/>
        </authorList>
    </citation>
    <scope>NUCLEOTIDE SEQUENCE [LARGE SCALE GENOMIC DNA]</scope>
    <source>
        <strain evidence="6">KCTC 42739</strain>
    </source>
</reference>
<dbReference type="SUPFAM" id="SSF64288">
    <property type="entry name" value="Chorismate lyase-like"/>
    <property type="match status" value="1"/>
</dbReference>
<evidence type="ECO:0000256" key="1">
    <source>
        <dbReference type="ARBA" id="ARBA00023015"/>
    </source>
</evidence>
<dbReference type="InterPro" id="IPR028978">
    <property type="entry name" value="Chorismate_lyase_/UTRA_dom_sf"/>
</dbReference>
<keyword evidence="3" id="KW-0804">Transcription</keyword>
<dbReference type="Proteomes" id="UP001595713">
    <property type="component" value="Unassembled WGS sequence"/>
</dbReference>
<evidence type="ECO:0000259" key="4">
    <source>
        <dbReference type="PROSITE" id="PS50949"/>
    </source>
</evidence>
<dbReference type="PANTHER" id="PTHR44846:SF1">
    <property type="entry name" value="MANNOSYL-D-GLYCERATE TRANSPORT_METABOLISM SYSTEM REPRESSOR MNGR-RELATED"/>
    <property type="match status" value="1"/>
</dbReference>
<dbReference type="InterPro" id="IPR036388">
    <property type="entry name" value="WH-like_DNA-bd_sf"/>
</dbReference>
<dbReference type="InterPro" id="IPR000524">
    <property type="entry name" value="Tscrpt_reg_HTH_GntR"/>
</dbReference>
<keyword evidence="1" id="KW-0805">Transcription regulation</keyword>
<keyword evidence="6" id="KW-1185">Reference proteome</keyword>
<dbReference type="Pfam" id="PF07702">
    <property type="entry name" value="UTRA"/>
    <property type="match status" value="1"/>
</dbReference>
<protein>
    <submittedName>
        <fullName evidence="5">GntR family transcriptional regulator</fullName>
    </submittedName>
</protein>
<dbReference type="InterPro" id="IPR011663">
    <property type="entry name" value="UTRA"/>
</dbReference>
<keyword evidence="2" id="KW-0238">DNA-binding</keyword>
<evidence type="ECO:0000256" key="3">
    <source>
        <dbReference type="ARBA" id="ARBA00023163"/>
    </source>
</evidence>
<accession>A0ABV7T2W6</accession>
<dbReference type="InterPro" id="IPR050679">
    <property type="entry name" value="Bact_HTH_transcr_reg"/>
</dbReference>
<evidence type="ECO:0000313" key="5">
    <source>
        <dbReference type="EMBL" id="MFC3581982.1"/>
    </source>
</evidence>
<dbReference type="EMBL" id="JBHRXP010000009">
    <property type="protein sequence ID" value="MFC3581982.1"/>
    <property type="molecule type" value="Genomic_DNA"/>
</dbReference>